<reference evidence="1 2" key="1">
    <citation type="journal article" date="2014" name="Genome Announc.">
        <title>Draft genome sequences of the altered schaedler flora, a defined bacterial community from gnotobiotic mice.</title>
        <authorList>
            <person name="Wannemuehler M.J."/>
            <person name="Overstreet A.M."/>
            <person name="Ward D.V."/>
            <person name="Phillips G.J."/>
        </authorList>
    </citation>
    <scope>NUCLEOTIDE SEQUENCE [LARGE SCALE GENOMIC DNA]</scope>
    <source>
        <strain evidence="1 2">ASF492</strain>
    </source>
</reference>
<comment type="caution">
    <text evidence="1">The sequence shown here is derived from an EMBL/GenBank/DDBJ whole genome shotgun (WGS) entry which is preliminary data.</text>
</comment>
<evidence type="ECO:0000313" key="2">
    <source>
        <dbReference type="Proteomes" id="UP000012589"/>
    </source>
</evidence>
<dbReference type="HOGENOM" id="CLU_3098927_0_0_9"/>
<dbReference type="PATRIC" id="fig|1235802.3.peg.5043"/>
<gene>
    <name evidence="1" type="ORF">C823_04791</name>
</gene>
<evidence type="ECO:0000313" key="1">
    <source>
        <dbReference type="EMBL" id="EMZ21218.1"/>
    </source>
</evidence>
<dbReference type="Proteomes" id="UP000012589">
    <property type="component" value="Unassembled WGS sequence"/>
</dbReference>
<accession>N2A431</accession>
<dbReference type="EMBL" id="AQFT01000136">
    <property type="protein sequence ID" value="EMZ21218.1"/>
    <property type="molecule type" value="Genomic_DNA"/>
</dbReference>
<name>N2A431_9FIRM</name>
<protein>
    <submittedName>
        <fullName evidence="1">Uncharacterized protein</fullName>
    </submittedName>
</protein>
<dbReference type="AlphaFoldDB" id="N2A431"/>
<keyword evidence="2" id="KW-1185">Reference proteome</keyword>
<proteinExistence type="predicted"/>
<sequence>MAKPKQNGVRKSVYISKELEESLEKEAAEKGTNFSNLVRMILVEREADKKK</sequence>
<organism evidence="1 2">
    <name type="scientific">Eubacterium plexicaudatum ASF492</name>
    <dbReference type="NCBI Taxonomy" id="1235802"/>
    <lineage>
        <taxon>Bacteria</taxon>
        <taxon>Bacillati</taxon>
        <taxon>Bacillota</taxon>
        <taxon>Clostridia</taxon>
        <taxon>Eubacteriales</taxon>
        <taxon>Eubacteriaceae</taxon>
        <taxon>Eubacterium</taxon>
    </lineage>
</organism>